<dbReference type="InterPro" id="IPR056906">
    <property type="entry name" value="ORF2/G2P_dom"/>
</dbReference>
<dbReference type="EMBL" id="UHFT01000001">
    <property type="protein sequence ID" value="SUN80981.1"/>
    <property type="molecule type" value="Genomic_DNA"/>
</dbReference>
<name>A0A380L6G5_9STRE</name>
<evidence type="ECO:0000313" key="3">
    <source>
        <dbReference type="Proteomes" id="UP000255236"/>
    </source>
</evidence>
<accession>A0A380L6G5</accession>
<proteinExistence type="predicted"/>
<dbReference type="AlphaFoldDB" id="A0A380L6G5"/>
<comment type="caution">
    <text evidence="2">The sequence shown here is derived from an EMBL/GenBank/DDBJ whole genome shotgun (WGS) entry which is preliminary data.</text>
</comment>
<feature type="domain" description="Replication-associated protein ORF2/G2P" evidence="1">
    <location>
        <begin position="3"/>
        <end position="69"/>
    </location>
</feature>
<reference evidence="2" key="1">
    <citation type="submission" date="2018-06" db="EMBL/GenBank/DDBJ databases">
        <authorList>
            <consortium name="Pathogen Informatics"/>
            <person name="Doyle S."/>
        </authorList>
    </citation>
    <scope>NUCLEOTIDE SEQUENCE [LARGE SCALE GENOMIC DNA]</scope>
    <source>
        <strain evidence="2">NCTC11063</strain>
    </source>
</reference>
<gene>
    <name evidence="2" type="ORF">NCTC11063_01710</name>
</gene>
<sequence>MKSQLKYIAVLEKQKREAWHAYILPFRVPYIPHSQLLELWRHRAVRINKVDVDSKENPSRYVTKYFEKGIRQELLENFSKQAYLSSRNLKKPDEDKFYTYETFDYNSSTVLYKTEYTTRFIKTASISIIM</sequence>
<organism evidence="2 3">
    <name type="scientific">Streptococcus milleri</name>
    <dbReference type="NCBI Taxonomy" id="33040"/>
    <lineage>
        <taxon>Bacteria</taxon>
        <taxon>Bacillati</taxon>
        <taxon>Bacillota</taxon>
        <taxon>Bacilli</taxon>
        <taxon>Lactobacillales</taxon>
        <taxon>Streptococcaceae</taxon>
        <taxon>Streptococcus</taxon>
    </lineage>
</organism>
<dbReference type="Proteomes" id="UP000255236">
    <property type="component" value="Unassembled WGS sequence"/>
</dbReference>
<evidence type="ECO:0000259" key="1">
    <source>
        <dbReference type="Pfam" id="PF23343"/>
    </source>
</evidence>
<dbReference type="Pfam" id="PF23343">
    <property type="entry name" value="REP_ORF2-G2P"/>
    <property type="match status" value="1"/>
</dbReference>
<keyword evidence="3" id="KW-1185">Reference proteome</keyword>
<evidence type="ECO:0000313" key="2">
    <source>
        <dbReference type="EMBL" id="SUN80981.1"/>
    </source>
</evidence>
<protein>
    <submittedName>
        <fullName evidence="2">Phasyl DNA replicon protein</fullName>
    </submittedName>
</protein>